<keyword evidence="2" id="KW-1185">Reference proteome</keyword>
<dbReference type="AlphaFoldDB" id="W9RNN1"/>
<proteinExistence type="predicted"/>
<name>W9RNN1_9ROSA</name>
<organism evidence="1 2">
    <name type="scientific">Morus notabilis</name>
    <dbReference type="NCBI Taxonomy" id="981085"/>
    <lineage>
        <taxon>Eukaryota</taxon>
        <taxon>Viridiplantae</taxon>
        <taxon>Streptophyta</taxon>
        <taxon>Embryophyta</taxon>
        <taxon>Tracheophyta</taxon>
        <taxon>Spermatophyta</taxon>
        <taxon>Magnoliopsida</taxon>
        <taxon>eudicotyledons</taxon>
        <taxon>Gunneridae</taxon>
        <taxon>Pentapetalae</taxon>
        <taxon>rosids</taxon>
        <taxon>fabids</taxon>
        <taxon>Rosales</taxon>
        <taxon>Moraceae</taxon>
        <taxon>Moreae</taxon>
        <taxon>Morus</taxon>
    </lineage>
</organism>
<reference evidence="2" key="1">
    <citation type="submission" date="2013-01" db="EMBL/GenBank/DDBJ databases">
        <title>Draft Genome Sequence of a Mulberry Tree, Morus notabilis C.K. Schneid.</title>
        <authorList>
            <person name="He N."/>
            <person name="Zhao S."/>
        </authorList>
    </citation>
    <scope>NUCLEOTIDE SEQUENCE</scope>
</reference>
<evidence type="ECO:0000313" key="2">
    <source>
        <dbReference type="Proteomes" id="UP000030645"/>
    </source>
</evidence>
<gene>
    <name evidence="1" type="ORF">L484_025480</name>
</gene>
<dbReference type="EMBL" id="KE345322">
    <property type="protein sequence ID" value="EXC01109.1"/>
    <property type="molecule type" value="Genomic_DNA"/>
</dbReference>
<protein>
    <submittedName>
        <fullName evidence="1">Uncharacterized protein</fullName>
    </submittedName>
</protein>
<evidence type="ECO:0000313" key="1">
    <source>
        <dbReference type="EMBL" id="EXC01109.1"/>
    </source>
</evidence>
<dbReference type="Proteomes" id="UP000030645">
    <property type="component" value="Unassembled WGS sequence"/>
</dbReference>
<sequence length="68" mass="8232">MHVPTNSRVIGLRPVYNHFHKHHPINHLLRFYYEMRELRFSNICLSSIYESDEQSRRPEKKPEKKAAV</sequence>
<accession>W9RNN1</accession>